<dbReference type="InterPro" id="IPR013087">
    <property type="entry name" value="Znf_C2H2_type"/>
</dbReference>
<proteinExistence type="predicted"/>
<keyword evidence="4" id="KW-1185">Reference proteome</keyword>
<dbReference type="Gene3D" id="3.30.160.60">
    <property type="entry name" value="Classic Zinc Finger"/>
    <property type="match status" value="1"/>
</dbReference>
<accession>A0ABR1P0N2</accession>
<feature type="compositionally biased region" description="Low complexity" evidence="1">
    <location>
        <begin position="41"/>
        <end position="51"/>
    </location>
</feature>
<feature type="domain" description="C2H2-type" evidence="2">
    <location>
        <begin position="74"/>
        <end position="98"/>
    </location>
</feature>
<dbReference type="Proteomes" id="UP001430848">
    <property type="component" value="Unassembled WGS sequence"/>
</dbReference>
<evidence type="ECO:0000259" key="2">
    <source>
        <dbReference type="SMART" id="SM00355"/>
    </source>
</evidence>
<evidence type="ECO:0000313" key="3">
    <source>
        <dbReference type="EMBL" id="KAK7722820.1"/>
    </source>
</evidence>
<feature type="region of interest" description="Disordered" evidence="1">
    <location>
        <begin position="1"/>
        <end position="66"/>
    </location>
</feature>
<reference evidence="3 4" key="1">
    <citation type="submission" date="2024-02" db="EMBL/GenBank/DDBJ databases">
        <title>De novo assembly and annotation of 12 fungi associated with fruit tree decline syndrome in Ontario, Canada.</title>
        <authorList>
            <person name="Sulman M."/>
            <person name="Ellouze W."/>
            <person name="Ilyukhin E."/>
        </authorList>
    </citation>
    <scope>NUCLEOTIDE SEQUENCE [LARGE SCALE GENOMIC DNA]</scope>
    <source>
        <strain evidence="3 4">M169</strain>
    </source>
</reference>
<protein>
    <recommendedName>
        <fullName evidence="2">C2H2-type domain-containing protein</fullName>
    </recommendedName>
</protein>
<name>A0ABR1P0N2_DIAER</name>
<dbReference type="EMBL" id="JAKNSF020000064">
    <property type="protein sequence ID" value="KAK7722820.1"/>
    <property type="molecule type" value="Genomic_DNA"/>
</dbReference>
<evidence type="ECO:0000313" key="4">
    <source>
        <dbReference type="Proteomes" id="UP001430848"/>
    </source>
</evidence>
<sequence length="280" mass="29401">MSDYQPPHNFTPNHRGENNIGAQSEGSSHPVQPAQGVIDGTPAHPLPTHTPAAKEADGDAGRTPHARINFNPAHTCAACKQTHPNNYALERHAAKERHKAFLCTCTTKFVRLATLNRHIAAQAGPKHNCIYCDGNKGFAREDKLIDHLRASHKFGDNAIAQFRSQARAQPKGNGCASPTVAATGTALPVSTAAGYDAAPGGISLGGAGYSAGPSTVPSGIFNGGITGFPMFSAADNQPFGPVEDYSWLGATEDFMDFDFTGIDFAGVDVDVDMSGMDGDL</sequence>
<feature type="compositionally biased region" description="Basic and acidic residues" evidence="1">
    <location>
        <begin position="52"/>
        <end position="62"/>
    </location>
</feature>
<gene>
    <name evidence="3" type="ORF">SLS63_009094</name>
</gene>
<feature type="domain" description="C2H2-type" evidence="2">
    <location>
        <begin position="127"/>
        <end position="152"/>
    </location>
</feature>
<evidence type="ECO:0000256" key="1">
    <source>
        <dbReference type="SAM" id="MobiDB-lite"/>
    </source>
</evidence>
<comment type="caution">
    <text evidence="3">The sequence shown here is derived from an EMBL/GenBank/DDBJ whole genome shotgun (WGS) entry which is preliminary data.</text>
</comment>
<dbReference type="SMART" id="SM00355">
    <property type="entry name" value="ZnF_C2H2"/>
    <property type="match status" value="2"/>
</dbReference>
<organism evidence="3 4">
    <name type="scientific">Diaporthe eres</name>
    <name type="common">Phomopsis oblonga</name>
    <dbReference type="NCBI Taxonomy" id="83184"/>
    <lineage>
        <taxon>Eukaryota</taxon>
        <taxon>Fungi</taxon>
        <taxon>Dikarya</taxon>
        <taxon>Ascomycota</taxon>
        <taxon>Pezizomycotina</taxon>
        <taxon>Sordariomycetes</taxon>
        <taxon>Sordariomycetidae</taxon>
        <taxon>Diaporthales</taxon>
        <taxon>Diaporthaceae</taxon>
        <taxon>Diaporthe</taxon>
        <taxon>Diaporthe eres species complex</taxon>
    </lineage>
</organism>
<feature type="compositionally biased region" description="Polar residues" evidence="1">
    <location>
        <begin position="20"/>
        <end position="30"/>
    </location>
</feature>